<evidence type="ECO:0000256" key="9">
    <source>
        <dbReference type="SAM" id="Phobius"/>
    </source>
</evidence>
<evidence type="ECO:0000256" key="5">
    <source>
        <dbReference type="ARBA" id="ARBA00022989"/>
    </source>
</evidence>
<keyword evidence="11" id="KW-0282">Flagellum</keyword>
<keyword evidence="5 9" id="KW-1133">Transmembrane helix</keyword>
<name>A0A6F8PQE9_9GAMM</name>
<comment type="subcellular location">
    <subcellularLocation>
        <location evidence="1">Cell membrane</location>
        <topology evidence="1">Single-pass membrane protein</topology>
    </subcellularLocation>
</comment>
<keyword evidence="12" id="KW-1185">Reference proteome</keyword>
<dbReference type="Proteomes" id="UP000501466">
    <property type="component" value="Chromosome"/>
</dbReference>
<dbReference type="EMBL" id="AP021888">
    <property type="protein sequence ID" value="BBP44220.1"/>
    <property type="molecule type" value="Genomic_DNA"/>
</dbReference>
<dbReference type="Gene3D" id="3.30.1330.60">
    <property type="entry name" value="OmpA-like domain"/>
    <property type="match status" value="1"/>
</dbReference>
<dbReference type="Pfam" id="PF13677">
    <property type="entry name" value="MotB_plug"/>
    <property type="match status" value="1"/>
</dbReference>
<keyword evidence="11" id="KW-0966">Cell projection</keyword>
<dbReference type="AlphaFoldDB" id="A0A6F8PQE9"/>
<dbReference type="InterPro" id="IPR036737">
    <property type="entry name" value="OmpA-like_sf"/>
</dbReference>
<feature type="transmembrane region" description="Helical" evidence="9">
    <location>
        <begin position="15"/>
        <end position="36"/>
    </location>
</feature>
<reference evidence="12" key="1">
    <citation type="submission" date="2019-11" db="EMBL/GenBank/DDBJ databases">
        <title>Isolation and characterization of two novel species in the genus Thiomicrorhabdus.</title>
        <authorList>
            <person name="Mochizuki J."/>
            <person name="Kojima H."/>
            <person name="Fukui M."/>
        </authorList>
    </citation>
    <scope>NUCLEOTIDE SEQUENCE [LARGE SCALE GENOMIC DNA]</scope>
    <source>
        <strain evidence="12">AkT22</strain>
    </source>
</reference>
<evidence type="ECO:0000256" key="3">
    <source>
        <dbReference type="ARBA" id="ARBA00022475"/>
    </source>
</evidence>
<evidence type="ECO:0000259" key="10">
    <source>
        <dbReference type="PROSITE" id="PS51123"/>
    </source>
</evidence>
<evidence type="ECO:0000256" key="1">
    <source>
        <dbReference type="ARBA" id="ARBA00004162"/>
    </source>
</evidence>
<dbReference type="PANTHER" id="PTHR30329">
    <property type="entry name" value="STATOR ELEMENT OF FLAGELLAR MOTOR COMPLEX"/>
    <property type="match status" value="1"/>
</dbReference>
<feature type="domain" description="OmpA-like" evidence="10">
    <location>
        <begin position="107"/>
        <end position="227"/>
    </location>
</feature>
<feature type="region of interest" description="Disordered" evidence="8">
    <location>
        <begin position="226"/>
        <end position="256"/>
    </location>
</feature>
<dbReference type="InterPro" id="IPR025713">
    <property type="entry name" value="MotB-like_N_dom"/>
</dbReference>
<dbReference type="CDD" id="cd07185">
    <property type="entry name" value="OmpA_C-like"/>
    <property type="match status" value="1"/>
</dbReference>
<organism evidence="11 12">
    <name type="scientific">Thiosulfativibrio zosterae</name>
    <dbReference type="NCBI Taxonomy" id="2675053"/>
    <lineage>
        <taxon>Bacteria</taxon>
        <taxon>Pseudomonadati</taxon>
        <taxon>Pseudomonadota</taxon>
        <taxon>Gammaproteobacteria</taxon>
        <taxon>Thiotrichales</taxon>
        <taxon>Piscirickettsiaceae</taxon>
        <taxon>Thiosulfativibrio</taxon>
    </lineage>
</organism>
<keyword evidence="3" id="KW-1003">Cell membrane</keyword>
<protein>
    <submittedName>
        <fullName evidence="11">Flagellar motor protein MotD</fullName>
    </submittedName>
</protein>
<keyword evidence="4 9" id="KW-0812">Transmembrane</keyword>
<dbReference type="PROSITE" id="PS51123">
    <property type="entry name" value="OMPA_2"/>
    <property type="match status" value="1"/>
</dbReference>
<gene>
    <name evidence="11" type="primary">motB_1</name>
    <name evidence="11" type="ORF">THMIRHAT_19660</name>
</gene>
<evidence type="ECO:0000256" key="7">
    <source>
        <dbReference type="PROSITE-ProRule" id="PRU00473"/>
    </source>
</evidence>
<sequence>MSKRKHEEHGEEGGAWEIALADLMTVLMVFFLVMWLTSIVEPSKRQAFVDALVGETAGKNVVELKEGAPESVVESPVEETKPPVSTEEIADAMQGVNPKDIEIEDTEEFTKITLHSDSFFESGRANISEKTREQLEKLGETLSGRDQKITITGYTDSIPIENFQFPSNWELSASRAATVARTFIYMGVDKTLITIEGKGDNEAVAPNNSPYGRSLNRRVIILVNKKSHSASQKPAAPARQQPAPASQQYSPYNRIR</sequence>
<dbReference type="Pfam" id="PF00691">
    <property type="entry name" value="OmpA"/>
    <property type="match status" value="1"/>
</dbReference>
<keyword evidence="11" id="KW-0969">Cilium</keyword>
<comment type="similarity">
    <text evidence="2">Belongs to the MotB family.</text>
</comment>
<evidence type="ECO:0000256" key="2">
    <source>
        <dbReference type="ARBA" id="ARBA00008914"/>
    </source>
</evidence>
<dbReference type="GO" id="GO:0005886">
    <property type="term" value="C:plasma membrane"/>
    <property type="evidence" value="ECO:0007669"/>
    <property type="project" value="UniProtKB-SubCell"/>
</dbReference>
<evidence type="ECO:0000313" key="11">
    <source>
        <dbReference type="EMBL" id="BBP44220.1"/>
    </source>
</evidence>
<evidence type="ECO:0000256" key="8">
    <source>
        <dbReference type="SAM" id="MobiDB-lite"/>
    </source>
</evidence>
<dbReference type="PANTHER" id="PTHR30329:SF21">
    <property type="entry name" value="LIPOPROTEIN YIAD-RELATED"/>
    <property type="match status" value="1"/>
</dbReference>
<feature type="compositionally biased region" description="Low complexity" evidence="8">
    <location>
        <begin position="229"/>
        <end position="256"/>
    </location>
</feature>
<dbReference type="InterPro" id="IPR050330">
    <property type="entry name" value="Bact_OuterMem_StrucFunc"/>
</dbReference>
<accession>A0A6F8PQE9</accession>
<dbReference type="RefSeq" id="WP_173291959.1">
    <property type="nucleotide sequence ID" value="NZ_AP021888.1"/>
</dbReference>
<keyword evidence="6 7" id="KW-0472">Membrane</keyword>
<dbReference type="KEGG" id="tzo:THMIRHAT_19660"/>
<dbReference type="InterPro" id="IPR006665">
    <property type="entry name" value="OmpA-like"/>
</dbReference>
<evidence type="ECO:0000256" key="4">
    <source>
        <dbReference type="ARBA" id="ARBA00022692"/>
    </source>
</evidence>
<proteinExistence type="inferred from homology"/>
<evidence type="ECO:0000256" key="6">
    <source>
        <dbReference type="ARBA" id="ARBA00023136"/>
    </source>
</evidence>
<evidence type="ECO:0000313" key="12">
    <source>
        <dbReference type="Proteomes" id="UP000501466"/>
    </source>
</evidence>
<dbReference type="SUPFAM" id="SSF103088">
    <property type="entry name" value="OmpA-like"/>
    <property type="match status" value="1"/>
</dbReference>